<dbReference type="PANTHER" id="PTHR33406">
    <property type="entry name" value="MEMBRANE PROTEIN MJ1562-RELATED"/>
    <property type="match status" value="1"/>
</dbReference>
<keyword evidence="4 6" id="KW-1133">Transmembrane helix</keyword>
<dbReference type="PANTHER" id="PTHR33406:SF13">
    <property type="entry name" value="MEMBRANE PROTEIN YDFJ"/>
    <property type="match status" value="1"/>
</dbReference>
<dbReference type="Gene3D" id="1.20.1640.10">
    <property type="entry name" value="Multidrug efflux transporter AcrB transmembrane domain"/>
    <property type="match status" value="1"/>
</dbReference>
<dbReference type="Pfam" id="PF03176">
    <property type="entry name" value="MMPL"/>
    <property type="match status" value="1"/>
</dbReference>
<feature type="transmembrane region" description="Helical" evidence="6">
    <location>
        <begin position="366"/>
        <end position="387"/>
    </location>
</feature>
<feature type="domain" description="Membrane transport protein MMPL" evidence="7">
    <location>
        <begin position="244"/>
        <end position="465"/>
    </location>
</feature>
<evidence type="ECO:0000256" key="1">
    <source>
        <dbReference type="ARBA" id="ARBA00004651"/>
    </source>
</evidence>
<keyword evidence="2" id="KW-1003">Cell membrane</keyword>
<feature type="transmembrane region" description="Helical" evidence="6">
    <location>
        <begin position="29"/>
        <end position="53"/>
    </location>
</feature>
<evidence type="ECO:0000256" key="2">
    <source>
        <dbReference type="ARBA" id="ARBA00022475"/>
    </source>
</evidence>
<feature type="non-terminal residue" evidence="8">
    <location>
        <position position="470"/>
    </location>
</feature>
<feature type="transmembrane region" description="Helical" evidence="6">
    <location>
        <begin position="416"/>
        <end position="437"/>
    </location>
</feature>
<dbReference type="GO" id="GO:0005886">
    <property type="term" value="C:plasma membrane"/>
    <property type="evidence" value="ECO:0007669"/>
    <property type="project" value="UniProtKB-SubCell"/>
</dbReference>
<comment type="subcellular location">
    <subcellularLocation>
        <location evidence="1">Cell membrane</location>
        <topology evidence="1">Multi-pass membrane protein</topology>
    </subcellularLocation>
</comment>
<proteinExistence type="predicted"/>
<sequence length="470" mass="52006">MNTSVSGNNYESTKAVGFFDRFFLSVERLAYTHSIAVILVSLLTASLSVWFAVEKLSFKNNRGDLVAQNLDYVETYERYRQEFEDFDGMMVVVADEDPARMKGFVDFFVAKLKLHSQSFSTVFHKIDTEYFRKKGLLYLEQNELVDLGIKIESHENFLRKVNTSPGLNKLMESVNAEISAGMVNSILTGFLGGEDSKDGKDETSDLSLLIALEKQMLLYLEGKGSYHSPWSSFLTGDKTSLREAGYLVSDDERLMFILIVPNEESKEARSISDSIGLLRKLIKEARPRFPGVEVGLTGEDVIAADEMAITQVDVRKASQIALFGVTLLFIIAYRGVVKPLLAVFSLVIALCWSIGWATFVVGHLNILTIVFATILIGLGIDFGIHVLERYKEERMSGGDILHALQKTVQGTGRGNFAGAVTTAMAFGGMIFTDFIGIVELGKISGGGILFCMISMILVLPALISLEEKIR</sequence>
<evidence type="ECO:0000256" key="4">
    <source>
        <dbReference type="ARBA" id="ARBA00022989"/>
    </source>
</evidence>
<organism evidence="8">
    <name type="scientific">marine metagenome</name>
    <dbReference type="NCBI Taxonomy" id="408172"/>
    <lineage>
        <taxon>unclassified sequences</taxon>
        <taxon>metagenomes</taxon>
        <taxon>ecological metagenomes</taxon>
    </lineage>
</organism>
<evidence type="ECO:0000313" key="8">
    <source>
        <dbReference type="EMBL" id="SVB07743.1"/>
    </source>
</evidence>
<evidence type="ECO:0000256" key="6">
    <source>
        <dbReference type="SAM" id="Phobius"/>
    </source>
</evidence>
<dbReference type="SUPFAM" id="SSF82866">
    <property type="entry name" value="Multidrug efflux transporter AcrB transmembrane domain"/>
    <property type="match status" value="1"/>
</dbReference>
<keyword evidence="5 6" id="KW-0472">Membrane</keyword>
<accession>A0A382B395</accession>
<evidence type="ECO:0000259" key="7">
    <source>
        <dbReference type="Pfam" id="PF03176"/>
    </source>
</evidence>
<reference evidence="8" key="1">
    <citation type="submission" date="2018-05" db="EMBL/GenBank/DDBJ databases">
        <authorList>
            <person name="Lanie J.A."/>
            <person name="Ng W.-L."/>
            <person name="Kazmierczak K.M."/>
            <person name="Andrzejewski T.M."/>
            <person name="Davidsen T.M."/>
            <person name="Wayne K.J."/>
            <person name="Tettelin H."/>
            <person name="Glass J.I."/>
            <person name="Rusch D."/>
            <person name="Podicherti R."/>
            <person name="Tsui H.-C.T."/>
            <person name="Winkler M.E."/>
        </authorList>
    </citation>
    <scope>NUCLEOTIDE SEQUENCE</scope>
</reference>
<feature type="transmembrane region" description="Helical" evidence="6">
    <location>
        <begin position="443"/>
        <end position="465"/>
    </location>
</feature>
<evidence type="ECO:0000256" key="5">
    <source>
        <dbReference type="ARBA" id="ARBA00023136"/>
    </source>
</evidence>
<keyword evidence="3 6" id="KW-0812">Transmembrane</keyword>
<feature type="transmembrane region" description="Helical" evidence="6">
    <location>
        <begin position="340"/>
        <end position="360"/>
    </location>
</feature>
<name>A0A382B395_9ZZZZ</name>
<dbReference type="InterPro" id="IPR050545">
    <property type="entry name" value="Mycobact_MmpL"/>
</dbReference>
<protein>
    <recommendedName>
        <fullName evidence="7">Membrane transport protein MMPL domain-containing protein</fullName>
    </recommendedName>
</protein>
<gene>
    <name evidence="8" type="ORF">METZ01_LOCUS160597</name>
</gene>
<dbReference type="EMBL" id="UINC01027828">
    <property type="protein sequence ID" value="SVB07743.1"/>
    <property type="molecule type" value="Genomic_DNA"/>
</dbReference>
<dbReference type="AlphaFoldDB" id="A0A382B395"/>
<evidence type="ECO:0000256" key="3">
    <source>
        <dbReference type="ARBA" id="ARBA00022692"/>
    </source>
</evidence>
<dbReference type="InterPro" id="IPR004869">
    <property type="entry name" value="MMPL_dom"/>
</dbReference>